<keyword evidence="1" id="KW-1003">Cell membrane</keyword>
<accession>A0A3A1YMV6</accession>
<evidence type="ECO:0000256" key="3">
    <source>
        <dbReference type="ARBA" id="ARBA00022737"/>
    </source>
</evidence>
<proteinExistence type="predicted"/>
<feature type="domain" description="ABC transporter" evidence="6">
    <location>
        <begin position="9"/>
        <end position="244"/>
    </location>
</feature>
<dbReference type="PROSITE" id="PS00211">
    <property type="entry name" value="ABC_TRANSPORTER_1"/>
    <property type="match status" value="1"/>
</dbReference>
<keyword evidence="3" id="KW-0677">Repeat</keyword>
<dbReference type="InterPro" id="IPR050107">
    <property type="entry name" value="ABC_carbohydrate_import_ATPase"/>
</dbReference>
<keyword evidence="2" id="KW-0813">Transport</keyword>
<dbReference type="InterPro" id="IPR003593">
    <property type="entry name" value="AAA+_ATPase"/>
</dbReference>
<name>A0A3A1YMV6_9BURK</name>
<keyword evidence="2" id="KW-0762">Sugar transport</keyword>
<keyword evidence="5" id="KW-0067">ATP-binding</keyword>
<organism evidence="7 8">
    <name type="scientific">Neopusillimonas maritima</name>
    <dbReference type="NCBI Taxonomy" id="2026239"/>
    <lineage>
        <taxon>Bacteria</taxon>
        <taxon>Pseudomonadati</taxon>
        <taxon>Pseudomonadota</taxon>
        <taxon>Betaproteobacteria</taxon>
        <taxon>Burkholderiales</taxon>
        <taxon>Alcaligenaceae</taxon>
        <taxon>Neopusillimonas</taxon>
    </lineage>
</organism>
<evidence type="ECO:0000313" key="7">
    <source>
        <dbReference type="EMBL" id="RIY39015.1"/>
    </source>
</evidence>
<dbReference type="PANTHER" id="PTHR43790">
    <property type="entry name" value="CARBOHYDRATE TRANSPORT ATP-BINDING PROTEIN MG119-RELATED"/>
    <property type="match status" value="1"/>
</dbReference>
<dbReference type="PANTHER" id="PTHR43790:SF4">
    <property type="entry name" value="GUANOSINE IMPORT ATP-BINDING PROTEIN NUPO"/>
    <property type="match status" value="1"/>
</dbReference>
<evidence type="ECO:0000256" key="4">
    <source>
        <dbReference type="ARBA" id="ARBA00022741"/>
    </source>
</evidence>
<dbReference type="Pfam" id="PF00005">
    <property type="entry name" value="ABC_tran"/>
    <property type="match status" value="2"/>
</dbReference>
<protein>
    <recommendedName>
        <fullName evidence="6">ABC transporter domain-containing protein</fullName>
    </recommendedName>
</protein>
<evidence type="ECO:0000313" key="8">
    <source>
        <dbReference type="Proteomes" id="UP000266206"/>
    </source>
</evidence>
<dbReference type="InterPro" id="IPR027417">
    <property type="entry name" value="P-loop_NTPase"/>
</dbReference>
<sequence>MTVNAPPLLSLEGLTKAFGALVANDHIGFDVAPGEVVGILGENGAGKSTLMNMISGLITPDSGVIKMDGKPIVLHSPRDATDAGIGMVHQHFKLVGAFTVAENLALGDRRWGKGWLKLDQLKKELQPIADQLGMPIPFDQRVEKLTVGEQQRVEILKVLARRPRLLILDEPTAVLAREERPALFRMVAELAAQGTAVIIISHKLEDILECCKRVVVMRLGKVVSISDVGGKTREDLVRLLVGDTLPALSERVTPVEQGQSLLKVESVSLKRPNGTVALDGVSFDVRSGEILALCGVDGNGQTELMSLAAGLLKPDSGFLDYWFAPGRRGLDSARVRAGGVCHIPEDRLRDAVLPGANLADNYLLTQLRRSRFNLKGWLRPAPLLADLAESVKSYSVKTPGLGARVNQLSGGNQQKLVLAREMATTPELILAAHPTRGLDVQTIAFVNNELLAARARGAGVLLSSADLGEVWQVADRIMVLSGGRLHGPVHLSETSLHEVGKWMTDR</sequence>
<dbReference type="Gene3D" id="3.40.50.300">
    <property type="entry name" value="P-loop containing nucleotide triphosphate hydrolases"/>
    <property type="match status" value="2"/>
</dbReference>
<evidence type="ECO:0000256" key="5">
    <source>
        <dbReference type="ARBA" id="ARBA00022840"/>
    </source>
</evidence>
<dbReference type="OrthoDB" id="9776369at2"/>
<gene>
    <name evidence="7" type="ORF">CJP73_15710</name>
</gene>
<dbReference type="PROSITE" id="PS50893">
    <property type="entry name" value="ABC_TRANSPORTER_2"/>
    <property type="match status" value="2"/>
</dbReference>
<keyword evidence="1" id="KW-0472">Membrane</keyword>
<evidence type="ECO:0000256" key="2">
    <source>
        <dbReference type="ARBA" id="ARBA00022597"/>
    </source>
</evidence>
<dbReference type="CDD" id="cd03216">
    <property type="entry name" value="ABC_Carb_Monos_I"/>
    <property type="match status" value="1"/>
</dbReference>
<dbReference type="SUPFAM" id="SSF52540">
    <property type="entry name" value="P-loop containing nucleoside triphosphate hydrolases"/>
    <property type="match status" value="2"/>
</dbReference>
<dbReference type="InterPro" id="IPR003439">
    <property type="entry name" value="ABC_transporter-like_ATP-bd"/>
</dbReference>
<dbReference type="InterPro" id="IPR017871">
    <property type="entry name" value="ABC_transporter-like_CS"/>
</dbReference>
<dbReference type="RefSeq" id="WP_119517049.1">
    <property type="nucleotide sequence ID" value="NZ_NQYH01000023.1"/>
</dbReference>
<dbReference type="EMBL" id="NQYH01000023">
    <property type="protein sequence ID" value="RIY39015.1"/>
    <property type="molecule type" value="Genomic_DNA"/>
</dbReference>
<dbReference type="CDD" id="cd03215">
    <property type="entry name" value="ABC_Carb_Monos_II"/>
    <property type="match status" value="1"/>
</dbReference>
<evidence type="ECO:0000259" key="6">
    <source>
        <dbReference type="PROSITE" id="PS50893"/>
    </source>
</evidence>
<dbReference type="Proteomes" id="UP000266206">
    <property type="component" value="Unassembled WGS sequence"/>
</dbReference>
<dbReference type="AlphaFoldDB" id="A0A3A1YMV6"/>
<dbReference type="GO" id="GO:0016887">
    <property type="term" value="F:ATP hydrolysis activity"/>
    <property type="evidence" value="ECO:0007669"/>
    <property type="project" value="InterPro"/>
</dbReference>
<feature type="domain" description="ABC transporter" evidence="6">
    <location>
        <begin position="262"/>
        <end position="506"/>
    </location>
</feature>
<comment type="caution">
    <text evidence="7">The sequence shown here is derived from an EMBL/GenBank/DDBJ whole genome shotgun (WGS) entry which is preliminary data.</text>
</comment>
<dbReference type="SMART" id="SM00382">
    <property type="entry name" value="AAA"/>
    <property type="match status" value="1"/>
</dbReference>
<keyword evidence="4" id="KW-0547">Nucleotide-binding</keyword>
<reference evidence="7 8" key="1">
    <citation type="submission" date="2017-08" db="EMBL/GenBank/DDBJ databases">
        <title>Pusillimonas indicus sp. nov., a member of the family Alcaligenaceae isolated from surface seawater.</title>
        <authorList>
            <person name="Li J."/>
        </authorList>
    </citation>
    <scope>NUCLEOTIDE SEQUENCE [LARGE SCALE GENOMIC DNA]</scope>
    <source>
        <strain evidence="7 8">L52-1-41</strain>
    </source>
</reference>
<evidence type="ECO:0000256" key="1">
    <source>
        <dbReference type="ARBA" id="ARBA00022475"/>
    </source>
</evidence>
<dbReference type="GO" id="GO:0005524">
    <property type="term" value="F:ATP binding"/>
    <property type="evidence" value="ECO:0007669"/>
    <property type="project" value="UniProtKB-KW"/>
</dbReference>